<name>A0A4Y9YCP8_9APHY</name>
<proteinExistence type="predicted"/>
<dbReference type="InterPro" id="IPR012317">
    <property type="entry name" value="Poly(ADP-ribose)pol_cat_dom"/>
</dbReference>
<protein>
    <recommendedName>
        <fullName evidence="1">PARP catalytic domain-containing protein</fullName>
    </recommendedName>
</protein>
<dbReference type="AlphaFoldDB" id="A0A4Y9YCP8"/>
<comment type="caution">
    <text evidence="2">The sequence shown here is derived from an EMBL/GenBank/DDBJ whole genome shotgun (WGS) entry which is preliminary data.</text>
</comment>
<dbReference type="STRING" id="34475.A0A4Y9YCP8"/>
<evidence type="ECO:0000313" key="3">
    <source>
        <dbReference type="Proteomes" id="UP000298390"/>
    </source>
</evidence>
<dbReference type="Pfam" id="PF00644">
    <property type="entry name" value="PARP"/>
    <property type="match status" value="1"/>
</dbReference>
<organism evidence="2 3">
    <name type="scientific">Rhodofomes roseus</name>
    <dbReference type="NCBI Taxonomy" id="34475"/>
    <lineage>
        <taxon>Eukaryota</taxon>
        <taxon>Fungi</taxon>
        <taxon>Dikarya</taxon>
        <taxon>Basidiomycota</taxon>
        <taxon>Agaricomycotina</taxon>
        <taxon>Agaricomycetes</taxon>
        <taxon>Polyporales</taxon>
        <taxon>Rhodofomes</taxon>
    </lineage>
</organism>
<reference evidence="2 3" key="1">
    <citation type="submission" date="2019-01" db="EMBL/GenBank/DDBJ databases">
        <title>Genome sequencing of the rare red list fungi Fomitopsis rosea.</title>
        <authorList>
            <person name="Buettner E."/>
            <person name="Kellner H."/>
        </authorList>
    </citation>
    <scope>NUCLEOTIDE SEQUENCE [LARGE SCALE GENOMIC DNA]</scope>
    <source>
        <strain evidence="2 3">DSM 105464</strain>
    </source>
</reference>
<dbReference type="Proteomes" id="UP000298390">
    <property type="component" value="Unassembled WGS sequence"/>
</dbReference>
<gene>
    <name evidence="2" type="ORF">EVJ58_g5432</name>
</gene>
<evidence type="ECO:0000259" key="1">
    <source>
        <dbReference type="Pfam" id="PF00644"/>
    </source>
</evidence>
<dbReference type="SUPFAM" id="SSF56399">
    <property type="entry name" value="ADP-ribosylation"/>
    <property type="match status" value="1"/>
</dbReference>
<dbReference type="Gene3D" id="3.90.228.10">
    <property type="match status" value="1"/>
</dbReference>
<evidence type="ECO:0000313" key="2">
    <source>
        <dbReference type="EMBL" id="TFY59972.1"/>
    </source>
</evidence>
<sequence>MGVDVSRIVETAVLVAELKARGDAEESILQANIHGLKPVCTSTPILKELERGTKEFTAVMYHFANQWRHPTRVPTVLRTSFSIARVGQHHKFSRFGKRIYTTGTSSKANDYVVEQGGSPYKAMLLSEVVAGKEARKTANDLMLSKPPDECDCVLGVPGTQSVLNYDEVVVYRDDAIRPSFLVIYQSG</sequence>
<accession>A0A4Y9YCP8</accession>
<dbReference type="EMBL" id="SEKV01000277">
    <property type="protein sequence ID" value="TFY59972.1"/>
    <property type="molecule type" value="Genomic_DNA"/>
</dbReference>
<feature type="domain" description="PARP catalytic" evidence="1">
    <location>
        <begin position="75"/>
        <end position="156"/>
    </location>
</feature>
<dbReference type="GO" id="GO:0003950">
    <property type="term" value="F:NAD+ poly-ADP-ribosyltransferase activity"/>
    <property type="evidence" value="ECO:0007669"/>
    <property type="project" value="InterPro"/>
</dbReference>